<keyword evidence="1" id="KW-0472">Membrane</keyword>
<keyword evidence="1" id="KW-0812">Transmembrane</keyword>
<sequence length="416" mass="44128">MSQRPGSAKSRLLAIAGKLGGFGFAPLLVSLASVISVPLVLAGIGSGPWVSIAVGQAVGDVARSVVAWSWNSTGLTAIAKMNPQERIQYYFASLAPRLLLLIPVLFLLVVFVMVWPLESQLLALLSAVSGAVFGLSGAWVYIGSREPRPLIIYNSVPRAVSTVVGSVMVTITHIGWFFPAMLIVGNLMAVVWTNKDMKNRQRKLGVELEKFNLKKSLRLIANNASGFVVGFFLTLRMSAPVMIAPIIAPEGAAVVALADKIIRWVNTGLTPLMQFVQTGIPLGDQSVAKKVGRGVKVAWVAFPVIFVLVLVFAPIVSYVVSANQVHFSTLEFAALSLICAALFTGNVIGNGALVFLNKVGLVAKVAVAGLVLLLALSLGLMRAFESHSVIMAFSLAEFCVCLILSSVALASIRGCK</sequence>
<feature type="transmembrane region" description="Helical" evidence="1">
    <location>
        <begin position="12"/>
        <end position="37"/>
    </location>
</feature>
<keyword evidence="1" id="KW-1133">Transmembrane helix</keyword>
<evidence type="ECO:0000313" key="3">
    <source>
        <dbReference type="Proteomes" id="UP000502331"/>
    </source>
</evidence>
<feature type="transmembrane region" description="Helical" evidence="1">
    <location>
        <begin position="361"/>
        <end position="384"/>
    </location>
</feature>
<proteinExistence type="predicted"/>
<evidence type="ECO:0008006" key="4">
    <source>
        <dbReference type="Google" id="ProtNLM"/>
    </source>
</evidence>
<feature type="transmembrane region" description="Helical" evidence="1">
    <location>
        <begin position="121"/>
        <end position="143"/>
    </location>
</feature>
<reference evidence="2 3" key="1">
    <citation type="submission" date="2018-09" db="EMBL/GenBank/DDBJ databases">
        <title>Glutamicibacter mishrai S5-52T (LMG 29155T = KCTC 39846T).</title>
        <authorList>
            <person name="Das S.K."/>
        </authorList>
    </citation>
    <scope>NUCLEOTIDE SEQUENCE [LARGE SCALE GENOMIC DNA]</scope>
    <source>
        <strain evidence="2 3">S5-52</strain>
    </source>
</reference>
<evidence type="ECO:0000313" key="2">
    <source>
        <dbReference type="EMBL" id="QIV86456.1"/>
    </source>
</evidence>
<protein>
    <recommendedName>
        <fullName evidence="4">Polysaccharide biosynthesis protein</fullName>
    </recommendedName>
</protein>
<feature type="transmembrane region" description="Helical" evidence="1">
    <location>
        <begin position="332"/>
        <end position="356"/>
    </location>
</feature>
<organism evidence="2 3">
    <name type="scientific">Glutamicibacter mishrai</name>
    <dbReference type="NCBI Taxonomy" id="1775880"/>
    <lineage>
        <taxon>Bacteria</taxon>
        <taxon>Bacillati</taxon>
        <taxon>Actinomycetota</taxon>
        <taxon>Actinomycetes</taxon>
        <taxon>Micrococcales</taxon>
        <taxon>Micrococcaceae</taxon>
        <taxon>Glutamicibacter</taxon>
    </lineage>
</organism>
<gene>
    <name evidence="2" type="ORF">D3791_04545</name>
</gene>
<accession>A0A6H0SH39</accession>
<dbReference type="AlphaFoldDB" id="A0A6H0SH39"/>
<keyword evidence="3" id="KW-1185">Reference proteome</keyword>
<feature type="transmembrane region" description="Helical" evidence="1">
    <location>
        <begin position="89"/>
        <end position="115"/>
    </location>
</feature>
<feature type="transmembrane region" description="Helical" evidence="1">
    <location>
        <begin position="177"/>
        <end position="195"/>
    </location>
</feature>
<dbReference type="RefSeq" id="WP_172511397.1">
    <property type="nucleotide sequence ID" value="NZ_CP032549.1"/>
</dbReference>
<name>A0A6H0SH39_9MICC</name>
<evidence type="ECO:0000256" key="1">
    <source>
        <dbReference type="SAM" id="Phobius"/>
    </source>
</evidence>
<dbReference type="EMBL" id="CP032549">
    <property type="protein sequence ID" value="QIV86456.1"/>
    <property type="molecule type" value="Genomic_DNA"/>
</dbReference>
<feature type="transmembrane region" description="Helical" evidence="1">
    <location>
        <begin position="297"/>
        <end position="320"/>
    </location>
</feature>
<dbReference type="Proteomes" id="UP000502331">
    <property type="component" value="Chromosome"/>
</dbReference>
<feature type="transmembrane region" description="Helical" evidence="1">
    <location>
        <begin position="390"/>
        <end position="412"/>
    </location>
</feature>